<keyword evidence="4 8" id="KW-0812">Transmembrane</keyword>
<evidence type="ECO:0000256" key="6">
    <source>
        <dbReference type="ARBA" id="ARBA00023136"/>
    </source>
</evidence>
<dbReference type="EMBL" id="KE124982">
    <property type="protein sequence ID" value="EPB73574.1"/>
    <property type="molecule type" value="Genomic_DNA"/>
</dbReference>
<organism evidence="10 11">
    <name type="scientific">Ancylostoma ceylanicum</name>
    <dbReference type="NCBI Taxonomy" id="53326"/>
    <lineage>
        <taxon>Eukaryota</taxon>
        <taxon>Metazoa</taxon>
        <taxon>Ecdysozoa</taxon>
        <taxon>Nematoda</taxon>
        <taxon>Chromadorea</taxon>
        <taxon>Rhabditida</taxon>
        <taxon>Rhabditina</taxon>
        <taxon>Rhabditomorpha</taxon>
        <taxon>Strongyloidea</taxon>
        <taxon>Ancylostomatidae</taxon>
        <taxon>Ancylostomatinae</taxon>
        <taxon>Ancylostoma</taxon>
    </lineage>
</organism>
<dbReference type="SUPFAM" id="SSF82866">
    <property type="entry name" value="Multidrug efflux transporter AcrB transmembrane domain"/>
    <property type="match status" value="2"/>
</dbReference>
<evidence type="ECO:0000256" key="4">
    <source>
        <dbReference type="ARBA" id="ARBA00022692"/>
    </source>
</evidence>
<accession>A0A0D6LNX5</accession>
<evidence type="ECO:0000256" key="1">
    <source>
        <dbReference type="ARBA" id="ARBA00004651"/>
    </source>
</evidence>
<dbReference type="Proteomes" id="UP000054495">
    <property type="component" value="Unassembled WGS sequence"/>
</dbReference>
<feature type="transmembrane region" description="Helical" evidence="8">
    <location>
        <begin position="830"/>
        <end position="851"/>
    </location>
</feature>
<dbReference type="GO" id="GO:0006897">
    <property type="term" value="P:endocytosis"/>
    <property type="evidence" value="ECO:0007669"/>
    <property type="project" value="TreeGrafter"/>
</dbReference>
<keyword evidence="7" id="KW-0325">Glycoprotein</keyword>
<feature type="transmembrane region" description="Helical" evidence="8">
    <location>
        <begin position="27"/>
        <end position="49"/>
    </location>
</feature>
<dbReference type="Pfam" id="PF02460">
    <property type="entry name" value="Patched"/>
    <property type="match status" value="1"/>
</dbReference>
<dbReference type="InterPro" id="IPR051697">
    <property type="entry name" value="Patched_domain-protein"/>
</dbReference>
<proteinExistence type="inferred from homology"/>
<dbReference type="FunFam" id="1.20.1640.10:FF:000013">
    <property type="entry name" value="PaTched Related family"/>
    <property type="match status" value="1"/>
</dbReference>
<evidence type="ECO:0000256" key="5">
    <source>
        <dbReference type="ARBA" id="ARBA00022989"/>
    </source>
</evidence>
<sequence>MRCIFPTLDKPLERVFRWYTQHLLVDYYIFFIIAPILLTSVLGCGFLWIEELTVLDARKLYTPTGAPSWEEEKIMNELWPLKPHEFLPERTFEWHRYLYLVVHGRPTDNETYPNLLEGSYLSEIERLEADVANNVTFPMKDQWRNNDTSVINDTVTFQDICMNWYGECYRQTSIITLLKRRHELDARGILVSYPQANPGGTPIYLAFNVGGVETFPNDTIKARHFIHMSMRFHQQEYYTARAMRLWFFLRFDTPTFDEMAKEWEEAATKRVRAEFGDNPLIKCHIKHSRIVDQGLTKNANRLKPYFAVTVAVLVAFTSFYSLKWNIRRKNGQLNAIGVDDMFIAVAAWHNTELKYPGNSHAVLKKRMVEAISESSVAIFITSITDVLSFGVGTFTDIIAVEGFCAMTSACMFFTWLYQVEIAIRKAPDMTLPENRELIEMIAQQFEQISYSPAPLQICRRLRSKTYPDKRRETDEKEAKVELAGRNSCLPCIKAKDIYAHELDDIKDPAKGLDNGYEVKKSDTKKVKDGVKMVTSNGVVPRYKSQQVTKANGNEKEKELDSKSDLPAAHQFQLKNRGKMSLFFRDYYVPFLLDLRTKIAVFVIFILYLMISIYGISVMEQGLDIDKLLLQTDPLVEAFAREIELFPSGDQVEIAIRKAPDMTLPENRELIEMIAQQFEQISYSNGAKSTSIWLREYTKYANLTGSFLNDDRESWVIGVYEWSQLFAFYKLWSQDFVWANTTDYDQLSLVSFRFRIGLNDLSTPTDLVMVSAELRDLAAKYPDLEIFTYQYSRPIADQLNVILQSTIQNDSLAVVCMVIISLLFIPNPLCAVWITIAIITIDVGVIGFLSLWGVKLDPIFMITIILSIGFSIEFSAHITHGFVSNEGNLSPKERCIDSMEKLAWPVVHGSMSTILGVTVLAFINSYMVLVFFKTIFLVLIIGRSQLGSPASVHMLHMLVVLSRCLSCVGVAADRLGDHDAVRREAECSAGAAVRAQDAESCRVKGQRLRHHFASERFLTYPSPRSKISTRRVLTNSDTLDLTDINGDDGDGDPHCTKWIAMNNSLMIAMQMTAGESFWIVDCRIKLNA</sequence>
<name>A0A0D6LNX5_9BILA</name>
<keyword evidence="3" id="KW-1003">Cell membrane</keyword>
<dbReference type="PANTHER" id="PTHR10796">
    <property type="entry name" value="PATCHED-RELATED"/>
    <property type="match status" value="1"/>
</dbReference>
<dbReference type="AlphaFoldDB" id="A0A0D6LNX5"/>
<feature type="transmembrane region" description="Helical" evidence="8">
    <location>
        <begin position="858"/>
        <end position="881"/>
    </location>
</feature>
<keyword evidence="11" id="KW-1185">Reference proteome</keyword>
<dbReference type="GO" id="GO:0005886">
    <property type="term" value="C:plasma membrane"/>
    <property type="evidence" value="ECO:0007669"/>
    <property type="project" value="UniProtKB-SubCell"/>
</dbReference>
<dbReference type="PANTHER" id="PTHR10796:SF91">
    <property type="entry name" value="SSD DOMAIN-CONTAINING PROTEIN"/>
    <property type="match status" value="1"/>
</dbReference>
<evidence type="ECO:0000256" key="8">
    <source>
        <dbReference type="SAM" id="Phobius"/>
    </source>
</evidence>
<protein>
    <submittedName>
        <fullName evidence="10">Patched family protein</fullName>
    </submittedName>
</protein>
<evidence type="ECO:0000256" key="7">
    <source>
        <dbReference type="ARBA" id="ARBA00023180"/>
    </source>
</evidence>
<feature type="transmembrane region" description="Helical" evidence="8">
    <location>
        <begin position="305"/>
        <end position="322"/>
    </location>
</feature>
<keyword evidence="6 8" id="KW-0472">Membrane</keyword>
<feature type="domain" description="SSD" evidence="9">
    <location>
        <begin position="319"/>
        <end position="419"/>
    </location>
</feature>
<comment type="subcellular location">
    <subcellularLocation>
        <location evidence="1">Cell membrane</location>
        <topology evidence="1">Multi-pass membrane protein</topology>
    </subcellularLocation>
</comment>
<evidence type="ECO:0000259" key="9">
    <source>
        <dbReference type="PROSITE" id="PS50156"/>
    </source>
</evidence>
<dbReference type="Gene3D" id="1.20.1640.10">
    <property type="entry name" value="Multidrug efflux transporter AcrB transmembrane domain"/>
    <property type="match status" value="1"/>
</dbReference>
<evidence type="ECO:0000256" key="3">
    <source>
        <dbReference type="ARBA" id="ARBA00022475"/>
    </source>
</evidence>
<evidence type="ECO:0000313" key="10">
    <source>
        <dbReference type="EMBL" id="EPB73574.1"/>
    </source>
</evidence>
<feature type="transmembrane region" description="Helical" evidence="8">
    <location>
        <begin position="598"/>
        <end position="618"/>
    </location>
</feature>
<evidence type="ECO:0000256" key="2">
    <source>
        <dbReference type="ARBA" id="ARBA00005585"/>
    </source>
</evidence>
<feature type="transmembrane region" description="Helical" evidence="8">
    <location>
        <begin position="927"/>
        <end position="945"/>
    </location>
</feature>
<dbReference type="GO" id="GO:0030659">
    <property type="term" value="C:cytoplasmic vesicle membrane"/>
    <property type="evidence" value="ECO:0007669"/>
    <property type="project" value="TreeGrafter"/>
</dbReference>
<dbReference type="PROSITE" id="PS50156">
    <property type="entry name" value="SSD"/>
    <property type="match status" value="1"/>
</dbReference>
<dbReference type="InterPro" id="IPR000731">
    <property type="entry name" value="SSD"/>
</dbReference>
<comment type="similarity">
    <text evidence="2">Belongs to the patched family.</text>
</comment>
<reference evidence="10 11" key="1">
    <citation type="submission" date="2013-05" db="EMBL/GenBank/DDBJ databases">
        <title>Draft genome of the parasitic nematode Anyclostoma ceylanicum.</title>
        <authorList>
            <person name="Mitreva M."/>
        </authorList>
    </citation>
    <scope>NUCLEOTIDE SEQUENCE [LARGE SCALE GENOMIC DNA]</scope>
</reference>
<evidence type="ECO:0000313" key="11">
    <source>
        <dbReference type="Proteomes" id="UP000054495"/>
    </source>
</evidence>
<gene>
    <name evidence="10" type="ORF">ANCCEY_07347</name>
</gene>
<keyword evidence="5 8" id="KW-1133">Transmembrane helix</keyword>
<dbReference type="InterPro" id="IPR003392">
    <property type="entry name" value="PTHD_SSD"/>
</dbReference>
<dbReference type="GO" id="GO:0018996">
    <property type="term" value="P:molting cycle, collagen and cuticulin-based cuticle"/>
    <property type="evidence" value="ECO:0007669"/>
    <property type="project" value="TreeGrafter"/>
</dbReference>